<sequence length="291" mass="32799">MNFMNYIKKYFNIIALLISITFLISGCMNLESSQTSNSFNKSLEFTVYYIDIGQGDSELIQVNNKNLLIDAGPTKSTDKLLSYLNSIDIKKLNYVIATHPDEDHIGGMSTVINTYPIDKFYAPKKTVNTRAFENMITELKSKNMKIDVPKPGMQLDLGEGTKAEILAPNSDRYEDTNNYSIVLKISYGNTKFLFTGDAEKLSEREILDKNYDISADVLKLGHHGSSTSTTDEFLDKVSPEIAIISCGADNRYGHPHKETLRKLKKRNIRIYRTDIDGNIVLISDGKNIVKK</sequence>
<dbReference type="PANTHER" id="PTHR30619:SF7">
    <property type="entry name" value="BETA-LACTAMASE DOMAIN PROTEIN"/>
    <property type="match status" value="1"/>
</dbReference>
<dbReference type="Gene3D" id="3.60.15.10">
    <property type="entry name" value="Ribonuclease Z/Hydroxyacylglutathione hydrolase-like"/>
    <property type="match status" value="1"/>
</dbReference>
<protein>
    <recommendedName>
        <fullName evidence="1">Metallo-beta-lactamase domain-containing protein</fullName>
    </recommendedName>
</protein>
<dbReference type="InterPro" id="IPR036866">
    <property type="entry name" value="RibonucZ/Hydroxyglut_hydro"/>
</dbReference>
<dbReference type="Proteomes" id="UP000007969">
    <property type="component" value="Chromosome"/>
</dbReference>
<dbReference type="PANTHER" id="PTHR30619">
    <property type="entry name" value="DNA INTERNALIZATION/COMPETENCE PROTEIN COMEC/REC2"/>
    <property type="match status" value="1"/>
</dbReference>
<feature type="domain" description="Metallo-beta-lactamase" evidence="1">
    <location>
        <begin position="54"/>
        <end position="248"/>
    </location>
</feature>
<evidence type="ECO:0000313" key="2">
    <source>
        <dbReference type="EMBL" id="BAH05926.1"/>
    </source>
</evidence>
<dbReference type="InterPro" id="IPR035681">
    <property type="entry name" value="ComA-like_MBL"/>
</dbReference>
<accession>B9E0A1</accession>
<evidence type="ECO:0000313" key="3">
    <source>
        <dbReference type="Proteomes" id="UP000007969"/>
    </source>
</evidence>
<dbReference type="InterPro" id="IPR001279">
    <property type="entry name" value="Metallo-B-lactamas"/>
</dbReference>
<dbReference type="SMART" id="SM00849">
    <property type="entry name" value="Lactamase_B"/>
    <property type="match status" value="1"/>
</dbReference>
<gene>
    <name evidence="2" type="ordered locus">CKR_0875</name>
</gene>
<organism evidence="2 3">
    <name type="scientific">Clostridium kluyveri (strain NBRC 12016)</name>
    <dbReference type="NCBI Taxonomy" id="583346"/>
    <lineage>
        <taxon>Bacteria</taxon>
        <taxon>Bacillati</taxon>
        <taxon>Bacillota</taxon>
        <taxon>Clostridia</taxon>
        <taxon>Eubacteriales</taxon>
        <taxon>Clostridiaceae</taxon>
        <taxon>Clostridium</taxon>
    </lineage>
</organism>
<dbReference type="SUPFAM" id="SSF56281">
    <property type="entry name" value="Metallo-hydrolase/oxidoreductase"/>
    <property type="match status" value="1"/>
</dbReference>
<reference evidence="3" key="1">
    <citation type="submission" date="2005-09" db="EMBL/GenBank/DDBJ databases">
        <title>Complete genome sequence of Clostridium kluyveri and comparative genomics of Clostridia species.</title>
        <authorList>
            <person name="Inui M."/>
            <person name="Nonaka H."/>
            <person name="Shinoda Y."/>
            <person name="Ikenaga Y."/>
            <person name="Abe M."/>
            <person name="Naito K."/>
            <person name="Vertes A.A."/>
            <person name="Yukawa H."/>
        </authorList>
    </citation>
    <scope>NUCLEOTIDE SEQUENCE [LARGE SCALE GENOMIC DNA]</scope>
    <source>
        <strain evidence="3">NBRC 12016</strain>
    </source>
</reference>
<dbReference type="AlphaFoldDB" id="B9E0A1"/>
<dbReference type="CDD" id="cd07731">
    <property type="entry name" value="ComA-like_MBL-fold"/>
    <property type="match status" value="1"/>
</dbReference>
<name>B9E0A1_CLOK1</name>
<proteinExistence type="predicted"/>
<dbReference type="HOGENOM" id="CLU_010363_0_3_9"/>
<evidence type="ECO:0000259" key="1">
    <source>
        <dbReference type="SMART" id="SM00849"/>
    </source>
</evidence>
<dbReference type="EMBL" id="AP009049">
    <property type="protein sequence ID" value="BAH05926.1"/>
    <property type="molecule type" value="Genomic_DNA"/>
</dbReference>
<dbReference type="KEGG" id="ckr:CKR_0875"/>
<dbReference type="Pfam" id="PF00753">
    <property type="entry name" value="Lactamase_B"/>
    <property type="match status" value="1"/>
</dbReference>
<dbReference type="InterPro" id="IPR052159">
    <property type="entry name" value="Competence_DNA_uptake"/>
</dbReference>